<dbReference type="Gene3D" id="3.40.50.620">
    <property type="entry name" value="HUPs"/>
    <property type="match status" value="2"/>
</dbReference>
<sequence length="280" mass="31731">MKKIVVPCDFSDPSIEAFKFAVKLAKKSEGKVIVVHVIDLPIFYESTFGMQPYTFDPSFIKELEKYAKEKFESLKSTYGEGHRDLLFVNPFGAVTPMLQQEIDLQKPDIVVMGTHGVSGLKEYLVGSNTEKIVRHAHVPVVAVRTCIPIEKIKNIVFATTLDLNQTALIKKVKELQSFFSAMLHVIVINTPEDFKRDKDLQEALENYVQHYHLEHYTLNKRTDINEMEGILSFAKEVKADLIAMATHGRRGLFHLLTGSIAEDVVNHGTAPVWTCSLRER</sequence>
<protein>
    <submittedName>
        <fullName evidence="3">Universal stress protein</fullName>
    </submittedName>
</protein>
<reference evidence="3 4" key="1">
    <citation type="submission" date="2018-11" db="EMBL/GenBank/DDBJ databases">
        <title>Chryseotalea sanarue gen. nov., sp., nov., a member of the family Cytophagaceae, isolated from a brackish lake in Hamamatsu Japan.</title>
        <authorList>
            <person name="Maejima Y."/>
            <person name="Iino T."/>
            <person name="Muraguchi Y."/>
            <person name="Fukuda K."/>
            <person name="Ohkuma M."/>
            <person name="Moriuchi R."/>
            <person name="Dohra H."/>
            <person name="Kimbara K."/>
            <person name="Shintani M."/>
        </authorList>
    </citation>
    <scope>NUCLEOTIDE SEQUENCE [LARGE SCALE GENOMIC DNA]</scope>
    <source>
        <strain evidence="3 4">Ys</strain>
    </source>
</reference>
<dbReference type="CDD" id="cd00293">
    <property type="entry name" value="USP-like"/>
    <property type="match status" value="2"/>
</dbReference>
<gene>
    <name evidence="3" type="ORF">SanaruYs_06320</name>
</gene>
<name>A0A401U6A5_9BACT</name>
<dbReference type="OrthoDB" id="1522603at2"/>
<feature type="domain" description="UspA" evidence="2">
    <location>
        <begin position="1"/>
        <end position="144"/>
    </location>
</feature>
<evidence type="ECO:0000256" key="1">
    <source>
        <dbReference type="ARBA" id="ARBA00008791"/>
    </source>
</evidence>
<dbReference type="Proteomes" id="UP000288227">
    <property type="component" value="Unassembled WGS sequence"/>
</dbReference>
<dbReference type="SUPFAM" id="SSF52402">
    <property type="entry name" value="Adenine nucleotide alpha hydrolases-like"/>
    <property type="match status" value="2"/>
</dbReference>
<feature type="domain" description="UspA" evidence="2">
    <location>
        <begin position="227"/>
        <end position="274"/>
    </location>
</feature>
<dbReference type="PANTHER" id="PTHR46268">
    <property type="entry name" value="STRESS RESPONSE PROTEIN NHAX"/>
    <property type="match status" value="1"/>
</dbReference>
<dbReference type="EMBL" id="BHXQ01000001">
    <property type="protein sequence ID" value="GCC50417.1"/>
    <property type="molecule type" value="Genomic_DNA"/>
</dbReference>
<dbReference type="InterPro" id="IPR006016">
    <property type="entry name" value="UspA"/>
</dbReference>
<comment type="caution">
    <text evidence="3">The sequence shown here is derived from an EMBL/GenBank/DDBJ whole genome shotgun (WGS) entry which is preliminary data.</text>
</comment>
<dbReference type="RefSeq" id="WP_127121055.1">
    <property type="nucleotide sequence ID" value="NZ_BHXQ01000001.1"/>
</dbReference>
<proteinExistence type="inferred from homology"/>
<dbReference type="PANTHER" id="PTHR46268:SF6">
    <property type="entry name" value="UNIVERSAL STRESS PROTEIN UP12"/>
    <property type="match status" value="1"/>
</dbReference>
<evidence type="ECO:0000259" key="2">
    <source>
        <dbReference type="Pfam" id="PF00582"/>
    </source>
</evidence>
<dbReference type="InterPro" id="IPR006015">
    <property type="entry name" value="Universal_stress_UspA"/>
</dbReference>
<dbReference type="AlphaFoldDB" id="A0A401U6A5"/>
<evidence type="ECO:0000313" key="3">
    <source>
        <dbReference type="EMBL" id="GCC50417.1"/>
    </source>
</evidence>
<dbReference type="PRINTS" id="PR01438">
    <property type="entry name" value="UNVRSLSTRESS"/>
</dbReference>
<dbReference type="InterPro" id="IPR014729">
    <property type="entry name" value="Rossmann-like_a/b/a_fold"/>
</dbReference>
<keyword evidence="4" id="KW-1185">Reference proteome</keyword>
<evidence type="ECO:0000313" key="4">
    <source>
        <dbReference type="Proteomes" id="UP000288227"/>
    </source>
</evidence>
<organism evidence="3 4">
    <name type="scientific">Chryseotalea sanaruensis</name>
    <dbReference type="NCBI Taxonomy" id="2482724"/>
    <lineage>
        <taxon>Bacteria</taxon>
        <taxon>Pseudomonadati</taxon>
        <taxon>Bacteroidota</taxon>
        <taxon>Cytophagia</taxon>
        <taxon>Cytophagales</taxon>
        <taxon>Chryseotaleaceae</taxon>
        <taxon>Chryseotalea</taxon>
    </lineage>
</organism>
<dbReference type="Pfam" id="PF00582">
    <property type="entry name" value="Usp"/>
    <property type="match status" value="2"/>
</dbReference>
<accession>A0A401U6A5</accession>
<comment type="similarity">
    <text evidence="1">Belongs to the universal stress protein A family.</text>
</comment>